<dbReference type="CDD" id="cd16917">
    <property type="entry name" value="HATPase_UhpB-NarQ-NarX-like"/>
    <property type="match status" value="1"/>
</dbReference>
<keyword evidence="10" id="KW-0812">Transmembrane</keyword>
<feature type="domain" description="Signal transduction histidine kinase subgroup 3 dimerisation and phosphoacceptor" evidence="11">
    <location>
        <begin position="265"/>
        <end position="328"/>
    </location>
</feature>
<keyword evidence="4" id="KW-0808">Transferase</keyword>
<dbReference type="GO" id="GO:0000155">
    <property type="term" value="F:phosphorelay sensor kinase activity"/>
    <property type="evidence" value="ECO:0007669"/>
    <property type="project" value="InterPro"/>
</dbReference>
<feature type="transmembrane region" description="Helical" evidence="10">
    <location>
        <begin position="76"/>
        <end position="97"/>
    </location>
</feature>
<dbReference type="AlphaFoldDB" id="A0AAJ1U1R5"/>
<evidence type="ECO:0000256" key="5">
    <source>
        <dbReference type="ARBA" id="ARBA00022741"/>
    </source>
</evidence>
<feature type="transmembrane region" description="Helical" evidence="10">
    <location>
        <begin position="143"/>
        <end position="176"/>
    </location>
</feature>
<gene>
    <name evidence="13" type="ORF">QE405_003740</name>
</gene>
<dbReference type="InterPro" id="IPR011712">
    <property type="entry name" value="Sig_transdc_His_kin_sub3_dim/P"/>
</dbReference>
<evidence type="ECO:0000313" key="13">
    <source>
        <dbReference type="EMBL" id="MDQ1106456.1"/>
    </source>
</evidence>
<proteinExistence type="predicted"/>
<keyword evidence="8" id="KW-0902">Two-component regulatory system</keyword>
<feature type="domain" description="Putative sensor" evidence="12">
    <location>
        <begin position="51"/>
        <end position="236"/>
    </location>
</feature>
<dbReference type="SUPFAM" id="SSF55874">
    <property type="entry name" value="ATPase domain of HSP90 chaperone/DNA topoisomerase II/histidine kinase"/>
    <property type="match status" value="1"/>
</dbReference>
<keyword evidence="10" id="KW-0472">Membrane</keyword>
<keyword evidence="7" id="KW-0067">ATP-binding</keyword>
<dbReference type="Pfam" id="PF07730">
    <property type="entry name" value="HisKA_3"/>
    <property type="match status" value="1"/>
</dbReference>
<feature type="transmembrane region" description="Helical" evidence="10">
    <location>
        <begin position="204"/>
        <end position="225"/>
    </location>
</feature>
<evidence type="ECO:0000259" key="11">
    <source>
        <dbReference type="Pfam" id="PF07730"/>
    </source>
</evidence>
<dbReference type="Gene3D" id="1.20.5.1930">
    <property type="match status" value="1"/>
</dbReference>
<protein>
    <recommendedName>
        <fullName evidence="2">histidine kinase</fullName>
        <ecNumber evidence="2">2.7.13.3</ecNumber>
    </recommendedName>
</protein>
<evidence type="ECO:0000313" key="14">
    <source>
        <dbReference type="Proteomes" id="UP001239215"/>
    </source>
</evidence>
<dbReference type="InterPro" id="IPR050482">
    <property type="entry name" value="Sensor_HK_TwoCompSys"/>
</dbReference>
<dbReference type="GO" id="GO:0016020">
    <property type="term" value="C:membrane"/>
    <property type="evidence" value="ECO:0007669"/>
    <property type="project" value="InterPro"/>
</dbReference>
<evidence type="ECO:0000256" key="3">
    <source>
        <dbReference type="ARBA" id="ARBA00022553"/>
    </source>
</evidence>
<accession>A0AAJ1U1R5</accession>
<comment type="catalytic activity">
    <reaction evidence="1">
        <text>ATP + protein L-histidine = ADP + protein N-phospho-L-histidine.</text>
        <dbReference type="EC" id="2.7.13.3"/>
    </reaction>
</comment>
<comment type="caution">
    <text evidence="13">The sequence shown here is derived from an EMBL/GenBank/DDBJ whole genome shotgun (WGS) entry which is preliminary data.</text>
</comment>
<evidence type="ECO:0000256" key="2">
    <source>
        <dbReference type="ARBA" id="ARBA00012438"/>
    </source>
</evidence>
<dbReference type="GO" id="GO:0046983">
    <property type="term" value="F:protein dimerization activity"/>
    <property type="evidence" value="ECO:0007669"/>
    <property type="project" value="InterPro"/>
</dbReference>
<organism evidence="13 14">
    <name type="scientific">Nocardioides zeae</name>
    <dbReference type="NCBI Taxonomy" id="1457234"/>
    <lineage>
        <taxon>Bacteria</taxon>
        <taxon>Bacillati</taxon>
        <taxon>Actinomycetota</taxon>
        <taxon>Actinomycetes</taxon>
        <taxon>Propionibacteriales</taxon>
        <taxon>Nocardioidaceae</taxon>
        <taxon>Nocardioides</taxon>
    </lineage>
</organism>
<keyword evidence="6 13" id="KW-0418">Kinase</keyword>
<dbReference type="RefSeq" id="WP_307204157.1">
    <property type="nucleotide sequence ID" value="NZ_JAUTAN010000001.1"/>
</dbReference>
<reference evidence="13" key="1">
    <citation type="submission" date="2023-07" db="EMBL/GenBank/DDBJ databases">
        <title>Functional and genomic diversity of the sorghum phyllosphere microbiome.</title>
        <authorList>
            <person name="Shade A."/>
        </authorList>
    </citation>
    <scope>NUCLEOTIDE SEQUENCE</scope>
    <source>
        <strain evidence="13">SORGH_AS_1067</strain>
    </source>
</reference>
<keyword evidence="5" id="KW-0547">Nucleotide-binding</keyword>
<evidence type="ECO:0000256" key="6">
    <source>
        <dbReference type="ARBA" id="ARBA00022777"/>
    </source>
</evidence>
<dbReference type="GO" id="GO:0005524">
    <property type="term" value="F:ATP binding"/>
    <property type="evidence" value="ECO:0007669"/>
    <property type="project" value="UniProtKB-KW"/>
</dbReference>
<dbReference type="EMBL" id="JAUTAN010000001">
    <property type="protein sequence ID" value="MDQ1106456.1"/>
    <property type="molecule type" value="Genomic_DNA"/>
</dbReference>
<evidence type="ECO:0000256" key="9">
    <source>
        <dbReference type="SAM" id="MobiDB-lite"/>
    </source>
</evidence>
<feature type="region of interest" description="Disordered" evidence="9">
    <location>
        <begin position="1"/>
        <end position="41"/>
    </location>
</feature>
<dbReference type="PANTHER" id="PTHR24421">
    <property type="entry name" value="NITRATE/NITRITE SENSOR PROTEIN NARX-RELATED"/>
    <property type="match status" value="1"/>
</dbReference>
<dbReference type="InterPro" id="IPR025828">
    <property type="entry name" value="Put_sensor_dom"/>
</dbReference>
<evidence type="ECO:0000259" key="12">
    <source>
        <dbReference type="Pfam" id="PF13796"/>
    </source>
</evidence>
<dbReference type="InterPro" id="IPR036890">
    <property type="entry name" value="HATPase_C_sf"/>
</dbReference>
<evidence type="ECO:0000256" key="8">
    <source>
        <dbReference type="ARBA" id="ARBA00023012"/>
    </source>
</evidence>
<keyword evidence="10" id="KW-1133">Transmembrane helix</keyword>
<dbReference type="PANTHER" id="PTHR24421:SF10">
    <property type="entry name" value="NITRATE_NITRITE SENSOR PROTEIN NARQ"/>
    <property type="match status" value="1"/>
</dbReference>
<dbReference type="Proteomes" id="UP001239215">
    <property type="component" value="Unassembled WGS sequence"/>
</dbReference>
<evidence type="ECO:0000256" key="10">
    <source>
        <dbReference type="SAM" id="Phobius"/>
    </source>
</evidence>
<dbReference type="Pfam" id="PF13796">
    <property type="entry name" value="Sensor"/>
    <property type="match status" value="1"/>
</dbReference>
<evidence type="ECO:0000256" key="4">
    <source>
        <dbReference type="ARBA" id="ARBA00022679"/>
    </source>
</evidence>
<feature type="compositionally biased region" description="Pro residues" evidence="9">
    <location>
        <begin position="1"/>
        <end position="12"/>
    </location>
</feature>
<evidence type="ECO:0000256" key="1">
    <source>
        <dbReference type="ARBA" id="ARBA00000085"/>
    </source>
</evidence>
<evidence type="ECO:0000256" key="7">
    <source>
        <dbReference type="ARBA" id="ARBA00022840"/>
    </source>
</evidence>
<keyword evidence="3" id="KW-0597">Phosphoprotein</keyword>
<dbReference type="EC" id="2.7.13.3" evidence="2"/>
<sequence>MTETRPVPPVDDPVPDLGDAHATTVLPVDPAPAPHDARRRGPGRVLAETGYALTAFPLGLVGFVLVVSGVAVGGGLAVLVVGLPVLALTAVVARGFAHLERTRMRGMLDREAATPTYAAARPRDGWFRRVLTPLRDPQSWLDMVWAVLALVTGTLAFVAVVTTWALVLGGLTYWFWQQWLPANPDNRSLAELLGLGDGRGAESVLNLVVGLVALALLPWVVRLVALLHAGLAEALLCSRASLQAEVRRATGGRDAARDAEARSLRRLERDIHDGPQQRLVRLAMDIGRARHQLEQDPERAREALDAAYTQARDAIDELRALSRGIAPPLLVDRGLGPALEELVHRADAEVELRIDPELAHGLAPHVETALYFVVAEGMTNVAKHSGAATVLVQVEREGDTVAANVADDGVGGAHQGKGSGLAGLEQRVRGLGGRLLLSSPVGGPTVLRAEVPLDG</sequence>
<dbReference type="Gene3D" id="3.30.565.10">
    <property type="entry name" value="Histidine kinase-like ATPase, C-terminal domain"/>
    <property type="match status" value="1"/>
</dbReference>
<feature type="transmembrane region" description="Helical" evidence="10">
    <location>
        <begin position="49"/>
        <end position="70"/>
    </location>
</feature>
<name>A0AAJ1U1R5_9ACTN</name>